<reference evidence="1" key="1">
    <citation type="journal article" date="2014" name="Nat. Commun.">
        <title>The tobacco genome sequence and its comparison with those of tomato and potato.</title>
        <authorList>
            <person name="Sierro N."/>
            <person name="Battey J.N."/>
            <person name="Ouadi S."/>
            <person name="Bakaher N."/>
            <person name="Bovet L."/>
            <person name="Willig A."/>
            <person name="Goepfert S."/>
            <person name="Peitsch M.C."/>
            <person name="Ivanov N.V."/>
        </authorList>
    </citation>
    <scope>NUCLEOTIDE SEQUENCE [LARGE SCALE GENOMIC DNA]</scope>
</reference>
<keyword evidence="1" id="KW-1185">Reference proteome</keyword>
<reference evidence="2" key="2">
    <citation type="submission" date="2025-08" db="UniProtKB">
        <authorList>
            <consortium name="RefSeq"/>
        </authorList>
    </citation>
    <scope>IDENTIFICATION</scope>
    <source>
        <tissue evidence="2">Leaf</tissue>
    </source>
</reference>
<proteinExistence type="predicted"/>
<accession>A0AC58RXB8</accession>
<name>A0AC58RXB8_TOBAC</name>
<protein>
    <submittedName>
        <fullName evidence="2">Uncharacterized protein LOC142164110</fullName>
    </submittedName>
</protein>
<organism evidence="1 2">
    <name type="scientific">Nicotiana tabacum</name>
    <name type="common">Common tobacco</name>
    <dbReference type="NCBI Taxonomy" id="4097"/>
    <lineage>
        <taxon>Eukaryota</taxon>
        <taxon>Viridiplantae</taxon>
        <taxon>Streptophyta</taxon>
        <taxon>Embryophyta</taxon>
        <taxon>Tracheophyta</taxon>
        <taxon>Spermatophyta</taxon>
        <taxon>Magnoliopsida</taxon>
        <taxon>eudicotyledons</taxon>
        <taxon>Gunneridae</taxon>
        <taxon>Pentapetalae</taxon>
        <taxon>asterids</taxon>
        <taxon>lamiids</taxon>
        <taxon>Solanales</taxon>
        <taxon>Solanaceae</taxon>
        <taxon>Nicotianoideae</taxon>
        <taxon>Nicotianeae</taxon>
        <taxon>Nicotiana</taxon>
    </lineage>
</organism>
<evidence type="ECO:0000313" key="2">
    <source>
        <dbReference type="RefSeq" id="XP_075077389.1"/>
    </source>
</evidence>
<sequence>MALSDEDAEGIVQPHNDAVIISVLINKSRIKHVLIDPSISANIVRSRVVEQLGLQDQIVAAVWVLNGFNMACETTKGEITLPMNTAGTIQETQFYVVEGDIRYNALFGRPWVHNMMAVPSTLHQVLKLPTPGGIKMVYGEQSVAKEMFVVNEVLPVPVVPTLRNTKPIKKPKSNSNHRCRSQSDRRNEELTRKMITEFRDPS</sequence>
<dbReference type="RefSeq" id="XP_075077389.1">
    <property type="nucleotide sequence ID" value="XM_075221288.1"/>
</dbReference>
<evidence type="ECO:0000313" key="1">
    <source>
        <dbReference type="Proteomes" id="UP000790787"/>
    </source>
</evidence>
<gene>
    <name evidence="2" type="primary">LOC142164110</name>
</gene>
<dbReference type="Proteomes" id="UP000790787">
    <property type="component" value="Chromosome 9"/>
</dbReference>